<feature type="compositionally biased region" description="Polar residues" evidence="1">
    <location>
        <begin position="383"/>
        <end position="394"/>
    </location>
</feature>
<reference evidence="2" key="1">
    <citation type="submission" date="2023-03" db="EMBL/GenBank/DDBJ databases">
        <title>Massive genome expansion in bonnet fungi (Mycena s.s.) driven by repeated elements and novel gene families across ecological guilds.</title>
        <authorList>
            <consortium name="Lawrence Berkeley National Laboratory"/>
            <person name="Harder C.B."/>
            <person name="Miyauchi S."/>
            <person name="Viragh M."/>
            <person name="Kuo A."/>
            <person name="Thoen E."/>
            <person name="Andreopoulos B."/>
            <person name="Lu D."/>
            <person name="Skrede I."/>
            <person name="Drula E."/>
            <person name="Henrissat B."/>
            <person name="Morin E."/>
            <person name="Kohler A."/>
            <person name="Barry K."/>
            <person name="LaButti K."/>
            <person name="Morin E."/>
            <person name="Salamov A."/>
            <person name="Lipzen A."/>
            <person name="Mereny Z."/>
            <person name="Hegedus B."/>
            <person name="Baldrian P."/>
            <person name="Stursova M."/>
            <person name="Weitz H."/>
            <person name="Taylor A."/>
            <person name="Grigoriev I.V."/>
            <person name="Nagy L.G."/>
            <person name="Martin F."/>
            <person name="Kauserud H."/>
        </authorList>
    </citation>
    <scope>NUCLEOTIDE SEQUENCE</scope>
    <source>
        <strain evidence="2">CBHHK188m</strain>
    </source>
</reference>
<accession>A0AAD7N521</accession>
<feature type="region of interest" description="Disordered" evidence="1">
    <location>
        <begin position="351"/>
        <end position="420"/>
    </location>
</feature>
<sequence length="527" mass="59211">MPAPKSHCGLDLPLDTSFDFAGWRKQPADLPIPSDMDLQERNQHNCNITTENRASIRATRAYEEQLQNRNTPPITTDIGKKLRAFYAYSTDELEKMIDSEAYCAHVVAPIPPKLLQYLLEARDKRLKAAEKKKEEEKLAKEKGTGLKGSMVMSGITKANVLTRPAVSTPETLQAAIKYKLHPSLFWFTDPRLIWATENPAELPMIKNTTINAAPEKSLLDVPKMKTVWGSDDTAEGHDVLDWANASDNFLTALKTLCAAPDANNPSSYAVEMGKHQDFFRAMDNFRSHFPIWYPVEKKLRNKILDNNMSFDEGYWTSQVDGVLNAWKAAKEISGGAAATIPAKMSDLAANTVVPRQQYRQQPRDGDYYRPTRDAYAPPHASDNGWQGRNSSDNGRQGRDSFRDRGRDTQNSDSFRQGPEPSRRTVTCLVCAGDHTINDHPPAQVDFKDRTPCYAVYENRALKTARATGRERKVICIGWNINVNGRQCNRVNHPAERLHVCSLCRASDHAALPGNPRCRRFKNGTLNP</sequence>
<comment type="caution">
    <text evidence="2">The sequence shown here is derived from an EMBL/GenBank/DDBJ whole genome shotgun (WGS) entry which is preliminary data.</text>
</comment>
<organism evidence="2 3">
    <name type="scientific">Mycena maculata</name>
    <dbReference type="NCBI Taxonomy" id="230809"/>
    <lineage>
        <taxon>Eukaryota</taxon>
        <taxon>Fungi</taxon>
        <taxon>Dikarya</taxon>
        <taxon>Basidiomycota</taxon>
        <taxon>Agaricomycotina</taxon>
        <taxon>Agaricomycetes</taxon>
        <taxon>Agaricomycetidae</taxon>
        <taxon>Agaricales</taxon>
        <taxon>Marasmiineae</taxon>
        <taxon>Mycenaceae</taxon>
        <taxon>Mycena</taxon>
    </lineage>
</organism>
<dbReference type="AlphaFoldDB" id="A0AAD7N521"/>
<evidence type="ECO:0000313" key="3">
    <source>
        <dbReference type="Proteomes" id="UP001215280"/>
    </source>
</evidence>
<feature type="compositionally biased region" description="Basic and acidic residues" evidence="1">
    <location>
        <begin position="361"/>
        <end position="372"/>
    </location>
</feature>
<dbReference type="Proteomes" id="UP001215280">
    <property type="component" value="Unassembled WGS sequence"/>
</dbReference>
<name>A0AAD7N521_9AGAR</name>
<evidence type="ECO:0000256" key="1">
    <source>
        <dbReference type="SAM" id="MobiDB-lite"/>
    </source>
</evidence>
<gene>
    <name evidence="2" type="ORF">DFH07DRAFT_776177</name>
</gene>
<evidence type="ECO:0000313" key="2">
    <source>
        <dbReference type="EMBL" id="KAJ7746880.1"/>
    </source>
</evidence>
<proteinExistence type="predicted"/>
<dbReference type="EMBL" id="JARJLG010000096">
    <property type="protein sequence ID" value="KAJ7746880.1"/>
    <property type="molecule type" value="Genomic_DNA"/>
</dbReference>
<protein>
    <submittedName>
        <fullName evidence="2">Uncharacterized protein</fullName>
    </submittedName>
</protein>
<feature type="compositionally biased region" description="Basic and acidic residues" evidence="1">
    <location>
        <begin position="395"/>
        <end position="409"/>
    </location>
</feature>
<keyword evidence="3" id="KW-1185">Reference proteome</keyword>